<gene>
    <name evidence="3" type="ORF">SHERM_06631</name>
</gene>
<dbReference type="SUPFAM" id="SSF53098">
    <property type="entry name" value="Ribonuclease H-like"/>
    <property type="match status" value="1"/>
</dbReference>
<evidence type="ECO:0000313" key="3">
    <source>
        <dbReference type="EMBL" id="CAA0840255.1"/>
    </source>
</evidence>
<evidence type="ECO:0000313" key="4">
    <source>
        <dbReference type="Proteomes" id="UP001153555"/>
    </source>
</evidence>
<accession>A0A9N7NXG6</accession>
<dbReference type="PANTHER" id="PTHR32166:SF74">
    <property type="entry name" value="OS05G0256350 PROTEIN"/>
    <property type="match status" value="1"/>
</dbReference>
<dbReference type="PANTHER" id="PTHR32166">
    <property type="entry name" value="OSJNBA0013A04.12 PROTEIN"/>
    <property type="match status" value="1"/>
</dbReference>
<dbReference type="EMBL" id="CACSLK010032053">
    <property type="protein sequence ID" value="CAA0840255.1"/>
    <property type="molecule type" value="Genomic_DNA"/>
</dbReference>
<name>A0A9N7NXG6_STRHE</name>
<organism evidence="3 4">
    <name type="scientific">Striga hermonthica</name>
    <name type="common">Purple witchweed</name>
    <name type="synonym">Buchnera hermonthica</name>
    <dbReference type="NCBI Taxonomy" id="68872"/>
    <lineage>
        <taxon>Eukaryota</taxon>
        <taxon>Viridiplantae</taxon>
        <taxon>Streptophyta</taxon>
        <taxon>Embryophyta</taxon>
        <taxon>Tracheophyta</taxon>
        <taxon>Spermatophyta</taxon>
        <taxon>Magnoliopsida</taxon>
        <taxon>eudicotyledons</taxon>
        <taxon>Gunneridae</taxon>
        <taxon>Pentapetalae</taxon>
        <taxon>asterids</taxon>
        <taxon>lamiids</taxon>
        <taxon>Lamiales</taxon>
        <taxon>Orobanchaceae</taxon>
        <taxon>Buchnereae</taxon>
        <taxon>Striga</taxon>
    </lineage>
</organism>
<protein>
    <submittedName>
        <fullName evidence="3">HAT dimerisation domain-containing protein</fullName>
    </submittedName>
</protein>
<dbReference type="Proteomes" id="UP001153555">
    <property type="component" value="Unassembled WGS sequence"/>
</dbReference>
<feature type="compositionally biased region" description="Basic and acidic residues" evidence="1">
    <location>
        <begin position="519"/>
        <end position="529"/>
    </location>
</feature>
<dbReference type="InterPro" id="IPR007021">
    <property type="entry name" value="DUF659"/>
</dbReference>
<feature type="region of interest" description="Disordered" evidence="1">
    <location>
        <begin position="454"/>
        <end position="529"/>
    </location>
</feature>
<evidence type="ECO:0000256" key="1">
    <source>
        <dbReference type="SAM" id="MobiDB-lite"/>
    </source>
</evidence>
<sequence length="529" mass="59912">MLAYFKKNSRTVPVAAQVEDEEEQVDVVVEEAEAAAEPVPSSGTKGSVDALSEVASTAMLADLLEKQIDKIGKEHVVQIVTDNGANFRAAGRLLMEKIPHLFWTPCAAHCLDLLLEDIGKIPKFNSCIKTAMKVTRFMYKHGRVLDLMRNKIGGDLETSTQEGRRVENIILSVQFWGKVESCLKASQPLLVALRIANGDETPAAMAAMDVAKAAIKESLKHKPEFLKQVLHYYDNRWENQMEQKLYKAALFLNPSKFFAIKGKNMRQASRLRLMFNQVMWKMVSEEEEHNKISMQADDYERAEGESFSMQGAIRDRDRKNPILWWGAYGGATFELQCLEKRIVRLCCSASGCERNWSDFSAVHTKKRNQLEHQRLNKLVYVSYNRKMENKFKRIIELGSKGKRSNPLILDEFQWENEWLTEIDCEPVQQGGVQQGGGNLTWAQVDEAIGATQELEGRNMPRAAHAAPVSQTYQRTRKRPRTTISDIDEDGDERQDQNAESNSATLMEEDEVAAAEDGDEGFRVNDDLLD</sequence>
<dbReference type="AlphaFoldDB" id="A0A9N7NXG6"/>
<dbReference type="InterPro" id="IPR012337">
    <property type="entry name" value="RNaseH-like_sf"/>
</dbReference>
<dbReference type="Pfam" id="PF04937">
    <property type="entry name" value="DUF659"/>
    <property type="match status" value="1"/>
</dbReference>
<keyword evidence="4" id="KW-1185">Reference proteome</keyword>
<feature type="compositionally biased region" description="Acidic residues" evidence="1">
    <location>
        <begin position="506"/>
        <end position="518"/>
    </location>
</feature>
<evidence type="ECO:0000259" key="2">
    <source>
        <dbReference type="Pfam" id="PF04937"/>
    </source>
</evidence>
<proteinExistence type="predicted"/>
<reference evidence="3" key="1">
    <citation type="submission" date="2019-12" db="EMBL/GenBank/DDBJ databases">
        <authorList>
            <person name="Scholes J."/>
        </authorList>
    </citation>
    <scope>NUCLEOTIDE SEQUENCE</scope>
</reference>
<dbReference type="OrthoDB" id="912796at2759"/>
<comment type="caution">
    <text evidence="3">The sequence shown here is derived from an EMBL/GenBank/DDBJ whole genome shotgun (WGS) entry which is preliminary data.</text>
</comment>
<feature type="domain" description="DUF659" evidence="2">
    <location>
        <begin position="47"/>
        <end position="134"/>
    </location>
</feature>